<dbReference type="PANTHER" id="PTHR30371:SF0">
    <property type="entry name" value="SEC-INDEPENDENT PROTEIN TRANSLOCASE PROTEIN TATC, CHLOROPLASTIC-RELATED"/>
    <property type="match status" value="1"/>
</dbReference>
<feature type="transmembrane region" description="Helical" evidence="5">
    <location>
        <begin position="93"/>
        <end position="113"/>
    </location>
</feature>
<feature type="transmembrane region" description="Helical" evidence="5">
    <location>
        <begin position="28"/>
        <end position="45"/>
    </location>
</feature>
<dbReference type="EMBL" id="ACKS01000039">
    <property type="protein sequence ID" value="EFA44574.1"/>
    <property type="molecule type" value="Genomic_DNA"/>
</dbReference>
<keyword evidence="5" id="KW-1003">Cell membrane</keyword>
<dbReference type="HAMAP" id="MF_00902">
    <property type="entry name" value="TatC"/>
    <property type="match status" value="1"/>
</dbReference>
<dbReference type="Pfam" id="PF00902">
    <property type="entry name" value="TatC"/>
    <property type="match status" value="1"/>
</dbReference>
<evidence type="ECO:0000256" key="1">
    <source>
        <dbReference type="ARBA" id="ARBA00004141"/>
    </source>
</evidence>
<dbReference type="Proteomes" id="UP000003160">
    <property type="component" value="Unassembled WGS sequence"/>
</dbReference>
<keyword evidence="3 5" id="KW-1133">Transmembrane helix</keyword>
<dbReference type="RefSeq" id="WP_007173103.1">
    <property type="nucleotide sequence ID" value="NZ_GG704780.1"/>
</dbReference>
<keyword evidence="4 5" id="KW-0472">Membrane</keyword>
<evidence type="ECO:0000256" key="3">
    <source>
        <dbReference type="ARBA" id="ARBA00022989"/>
    </source>
</evidence>
<sequence length="266" mass="30602">MDLQDAPDAAMEQEDLTFWGHLDILRGYLIRMIVVALVSFVVAFACKELLFDIVLAPSRSDFITYRLMHAEPFEIQLVNIGLTEQFMIHMKTALYFGILAASPYLFYILYQFISPALYRKEKQYAFRIIAGGYTMFIIGILVNYFIIFPLTVRFLGTYQVSTEIHNLLSLQSYMDTLLMMCLVFGILFEIPVISWLLAVFGLLKAEWMQHYWRHALVTIVIIAAVITPTGDVFTLFIVSLPIWLLYELSIVIVKLTNTNHAKDAID</sequence>
<comment type="subunit">
    <text evidence="5">Forms a complex with TatA.</text>
</comment>
<evidence type="ECO:0000256" key="5">
    <source>
        <dbReference type="HAMAP-Rule" id="MF_00902"/>
    </source>
</evidence>
<dbReference type="NCBIfam" id="TIGR00945">
    <property type="entry name" value="tatC"/>
    <property type="match status" value="1"/>
</dbReference>
<dbReference type="InterPro" id="IPR002033">
    <property type="entry name" value="TatC"/>
</dbReference>
<proteinExistence type="inferred from homology"/>
<organism evidence="6 7">
    <name type="scientific">Hallella bergensis DSM 17361</name>
    <dbReference type="NCBI Taxonomy" id="585502"/>
    <lineage>
        <taxon>Bacteria</taxon>
        <taxon>Pseudomonadati</taxon>
        <taxon>Bacteroidota</taxon>
        <taxon>Bacteroidia</taxon>
        <taxon>Bacteroidales</taxon>
        <taxon>Prevotellaceae</taxon>
        <taxon>Hallella</taxon>
    </lineage>
</organism>
<evidence type="ECO:0000256" key="2">
    <source>
        <dbReference type="ARBA" id="ARBA00022692"/>
    </source>
</evidence>
<comment type="caution">
    <text evidence="5">Lacks conserved residue(s) required for the propagation of feature annotation.</text>
</comment>
<keyword evidence="5" id="KW-0653">Protein transport</keyword>
<dbReference type="AlphaFoldDB" id="D1PVK4"/>
<keyword evidence="5" id="KW-0811">Translocation</keyword>
<keyword evidence="5" id="KW-0813">Transport</keyword>
<comment type="subcellular location">
    <subcellularLocation>
        <location evidence="5">Cell membrane</location>
        <topology evidence="5">Multi-pass membrane protein</topology>
    </subcellularLocation>
    <subcellularLocation>
        <location evidence="1">Membrane</location>
        <topology evidence="1">Multi-pass membrane protein</topology>
    </subcellularLocation>
</comment>
<keyword evidence="2 5" id="KW-0812">Transmembrane</keyword>
<dbReference type="GO" id="GO:0009977">
    <property type="term" value="F:proton motive force dependent protein transmembrane transporter activity"/>
    <property type="evidence" value="ECO:0007669"/>
    <property type="project" value="TreeGrafter"/>
</dbReference>
<evidence type="ECO:0000256" key="4">
    <source>
        <dbReference type="ARBA" id="ARBA00023136"/>
    </source>
</evidence>
<comment type="function">
    <text evidence="5">Part of the twin-arginine translocation (Tat) system that transports large folded proteins containing a characteristic twin-arginine motif in their signal peptide across membranes.</text>
</comment>
<dbReference type="PRINTS" id="PR01840">
    <property type="entry name" value="TATCFAMILY"/>
</dbReference>
<gene>
    <name evidence="5 6" type="primary">tatC</name>
    <name evidence="6" type="ORF">HMPREF0645_0989</name>
</gene>
<dbReference type="HOGENOM" id="CLU_031942_3_2_10"/>
<accession>D1PVK4</accession>
<comment type="caution">
    <text evidence="6">The sequence shown here is derived from an EMBL/GenBank/DDBJ whole genome shotgun (WGS) entry which is preliminary data.</text>
</comment>
<evidence type="ECO:0000313" key="7">
    <source>
        <dbReference type="Proteomes" id="UP000003160"/>
    </source>
</evidence>
<dbReference type="GO" id="GO:0065002">
    <property type="term" value="P:intracellular protein transmembrane transport"/>
    <property type="evidence" value="ECO:0007669"/>
    <property type="project" value="TreeGrafter"/>
</dbReference>
<dbReference type="GO" id="GO:0033281">
    <property type="term" value="C:TAT protein transport complex"/>
    <property type="evidence" value="ECO:0007669"/>
    <property type="project" value="UniProtKB-UniRule"/>
</dbReference>
<feature type="transmembrane region" description="Helical" evidence="5">
    <location>
        <begin position="177"/>
        <end position="203"/>
    </location>
</feature>
<comment type="similarity">
    <text evidence="5">Belongs to the TatC family.</text>
</comment>
<dbReference type="eggNOG" id="COG0805">
    <property type="taxonomic scope" value="Bacteria"/>
</dbReference>
<feature type="transmembrane region" description="Helical" evidence="5">
    <location>
        <begin position="125"/>
        <end position="147"/>
    </location>
</feature>
<protein>
    <recommendedName>
        <fullName evidence="5">Sec-independent protein translocase protein TatC</fullName>
    </recommendedName>
</protein>
<evidence type="ECO:0000313" key="6">
    <source>
        <dbReference type="EMBL" id="EFA44574.1"/>
    </source>
</evidence>
<dbReference type="GO" id="GO:0043953">
    <property type="term" value="P:protein transport by the Tat complex"/>
    <property type="evidence" value="ECO:0007669"/>
    <property type="project" value="UniProtKB-UniRule"/>
</dbReference>
<keyword evidence="7" id="KW-1185">Reference proteome</keyword>
<name>D1PVK4_9BACT</name>
<reference evidence="6 7" key="1">
    <citation type="submission" date="2009-10" db="EMBL/GenBank/DDBJ databases">
        <authorList>
            <person name="Qin X."/>
            <person name="Bachman B."/>
            <person name="Battles P."/>
            <person name="Bell A."/>
            <person name="Bess C."/>
            <person name="Bickham C."/>
            <person name="Chaboub L."/>
            <person name="Chen D."/>
            <person name="Coyle M."/>
            <person name="Deiros D.R."/>
            <person name="Dinh H."/>
            <person name="Forbes L."/>
            <person name="Fowler G."/>
            <person name="Francisco L."/>
            <person name="Fu Q."/>
            <person name="Gubbala S."/>
            <person name="Hale W."/>
            <person name="Han Y."/>
            <person name="Hemphill L."/>
            <person name="Highlander S.K."/>
            <person name="Hirani K."/>
            <person name="Hogues M."/>
            <person name="Jackson L."/>
            <person name="Jakkamsetti A."/>
            <person name="Javaid M."/>
            <person name="Jiang H."/>
            <person name="Korchina V."/>
            <person name="Kovar C."/>
            <person name="Lara F."/>
            <person name="Lee S."/>
            <person name="Mata R."/>
            <person name="Mathew T."/>
            <person name="Moen C."/>
            <person name="Morales K."/>
            <person name="Munidasa M."/>
            <person name="Nazareth L."/>
            <person name="Ngo R."/>
            <person name="Nguyen L."/>
            <person name="Okwuonu G."/>
            <person name="Ongeri F."/>
            <person name="Patil S."/>
            <person name="Petrosino J."/>
            <person name="Pham C."/>
            <person name="Pham P."/>
            <person name="Pu L.-L."/>
            <person name="Puazo M."/>
            <person name="Raj R."/>
            <person name="Reid J."/>
            <person name="Rouhana J."/>
            <person name="Saada N."/>
            <person name="Shang Y."/>
            <person name="Simmons D."/>
            <person name="Thornton R."/>
            <person name="Warren J."/>
            <person name="Weissenberger G."/>
            <person name="Zhang J."/>
            <person name="Zhang L."/>
            <person name="Zhou C."/>
            <person name="Zhu D."/>
            <person name="Muzny D."/>
            <person name="Worley K."/>
            <person name="Gibbs R."/>
        </authorList>
    </citation>
    <scope>NUCLEOTIDE SEQUENCE [LARGE SCALE GENOMIC DNA]</scope>
    <source>
        <strain evidence="6 7">DSM 17361</strain>
    </source>
</reference>
<dbReference type="PANTHER" id="PTHR30371">
    <property type="entry name" value="SEC-INDEPENDENT PROTEIN TRANSLOCASE PROTEIN TATC"/>
    <property type="match status" value="1"/>
</dbReference>
<feature type="transmembrane region" description="Helical" evidence="5">
    <location>
        <begin position="215"/>
        <end position="246"/>
    </location>
</feature>